<keyword evidence="1" id="KW-0472">Membrane</keyword>
<evidence type="ECO:0000313" key="4">
    <source>
        <dbReference type="Proteomes" id="UP000669179"/>
    </source>
</evidence>
<dbReference type="RefSeq" id="WP_208253315.1">
    <property type="nucleotide sequence ID" value="NZ_JAGEOJ010000001.1"/>
</dbReference>
<dbReference type="EMBL" id="JAGEOJ010000001">
    <property type="protein sequence ID" value="MBO2445710.1"/>
    <property type="molecule type" value="Genomic_DNA"/>
</dbReference>
<dbReference type="GO" id="GO:0005975">
    <property type="term" value="P:carbohydrate metabolic process"/>
    <property type="evidence" value="ECO:0007669"/>
    <property type="project" value="UniProtKB-ARBA"/>
</dbReference>
<organism evidence="3 4">
    <name type="scientific">Actinomadura barringtoniae</name>
    <dbReference type="NCBI Taxonomy" id="1427535"/>
    <lineage>
        <taxon>Bacteria</taxon>
        <taxon>Bacillati</taxon>
        <taxon>Actinomycetota</taxon>
        <taxon>Actinomycetes</taxon>
        <taxon>Streptosporangiales</taxon>
        <taxon>Thermomonosporaceae</taxon>
        <taxon>Actinomadura</taxon>
    </lineage>
</organism>
<accession>A0A939P607</accession>
<proteinExistence type="predicted"/>
<feature type="transmembrane region" description="Helical" evidence="1">
    <location>
        <begin position="12"/>
        <end position="33"/>
    </location>
</feature>
<protein>
    <submittedName>
        <fullName evidence="3">IPT/TIG domain-containing protein</fullName>
    </submittedName>
</protein>
<dbReference type="InterPro" id="IPR014756">
    <property type="entry name" value="Ig_E-set"/>
</dbReference>
<reference evidence="3" key="1">
    <citation type="submission" date="2021-03" db="EMBL/GenBank/DDBJ databases">
        <authorList>
            <person name="Kanchanasin P."/>
            <person name="Saeng-In P."/>
            <person name="Phongsopitanun W."/>
            <person name="Yuki M."/>
            <person name="Kudo T."/>
            <person name="Ohkuma M."/>
            <person name="Tanasupawat S."/>
        </authorList>
    </citation>
    <scope>NUCLEOTIDE SEQUENCE</scope>
    <source>
        <strain evidence="3">GKU 128</strain>
    </source>
</reference>
<evidence type="ECO:0000256" key="1">
    <source>
        <dbReference type="SAM" id="Phobius"/>
    </source>
</evidence>
<dbReference type="InterPro" id="IPR013783">
    <property type="entry name" value="Ig-like_fold"/>
</dbReference>
<dbReference type="Gene3D" id="2.60.40.10">
    <property type="entry name" value="Immunoglobulins"/>
    <property type="match status" value="1"/>
</dbReference>
<dbReference type="AlphaFoldDB" id="A0A939P607"/>
<feature type="domain" description="IPT/TIG" evidence="2">
    <location>
        <begin position="177"/>
        <end position="252"/>
    </location>
</feature>
<dbReference type="Proteomes" id="UP000669179">
    <property type="component" value="Unassembled WGS sequence"/>
</dbReference>
<sequence length="267" mass="27868">MGSDYARARHMIAVAVPLVLLAVVLVFMLVQAWPPSPVKSGESPPTGKDLHLFGWTPRVSRETGLFIIVLAAGGLGGTVHALRSLYWYVGNRTLRRSWLMMYLILPFIGAALGLVVYMVLRGGLTSPTGGSDINPYGVTAIAALVGLFSQETAEKLRAVFETLLTPAKAGRDQALPPQVRALEPVSGPVGALLTVRGLGLGSATVVRFGTVDAPATDVTDTELTVTVPPGATTGRPAVITPVATVASPVEFTVEDGPANEPPGQPEA</sequence>
<keyword evidence="1" id="KW-1133">Transmembrane helix</keyword>
<dbReference type="InterPro" id="IPR002909">
    <property type="entry name" value="IPT_dom"/>
</dbReference>
<keyword evidence="1" id="KW-0812">Transmembrane</keyword>
<evidence type="ECO:0000313" key="3">
    <source>
        <dbReference type="EMBL" id="MBO2445710.1"/>
    </source>
</evidence>
<name>A0A939P607_9ACTN</name>
<keyword evidence="4" id="KW-1185">Reference proteome</keyword>
<evidence type="ECO:0000259" key="2">
    <source>
        <dbReference type="Pfam" id="PF01833"/>
    </source>
</evidence>
<feature type="transmembrane region" description="Helical" evidence="1">
    <location>
        <begin position="98"/>
        <end position="120"/>
    </location>
</feature>
<feature type="transmembrane region" description="Helical" evidence="1">
    <location>
        <begin position="65"/>
        <end position="86"/>
    </location>
</feature>
<comment type="caution">
    <text evidence="3">The sequence shown here is derived from an EMBL/GenBank/DDBJ whole genome shotgun (WGS) entry which is preliminary data.</text>
</comment>
<gene>
    <name evidence="3" type="ORF">J4573_01265</name>
</gene>
<dbReference type="Pfam" id="PF01833">
    <property type="entry name" value="TIG"/>
    <property type="match status" value="1"/>
</dbReference>
<dbReference type="SUPFAM" id="SSF81296">
    <property type="entry name" value="E set domains"/>
    <property type="match status" value="1"/>
</dbReference>